<keyword evidence="3" id="KW-1185">Reference proteome</keyword>
<dbReference type="AlphaFoldDB" id="A0AAV3UHL2"/>
<feature type="compositionally biased region" description="Low complexity" evidence="1">
    <location>
        <begin position="168"/>
        <end position="183"/>
    </location>
</feature>
<evidence type="ECO:0000313" key="3">
    <source>
        <dbReference type="Proteomes" id="UP001501729"/>
    </source>
</evidence>
<accession>A0AAV3UHL2</accession>
<dbReference type="Gene3D" id="1.10.287.700">
    <property type="entry name" value="Helix hairpin bin"/>
    <property type="match status" value="1"/>
</dbReference>
<sequence length="245" mass="26235">MTDTPDPKEAVTDELTEQLDVSSLVAGDSVTEQVDGASLGRAFGEAVGALAGRQLGRVAVDRAASKVPFKSSDEEGDRSLLHRLGRALVVAVGRTLRQPQFREPIEDALRGYVEQREKALDDAKETAEETTEKAAETVKEGASEASDTAQETAEEAVTETNEADDEATSAASSIDASDLSADDVQTIREETYRDLLETMDYSELQSIAKEVGVKANLQRDEMVDAVVEEFNDGSETDDGGNSDGE</sequence>
<protein>
    <recommendedName>
        <fullName evidence="4">Rho termination factor, N-terminal domain</fullName>
    </recommendedName>
</protein>
<evidence type="ECO:0008006" key="4">
    <source>
        <dbReference type="Google" id="ProtNLM"/>
    </source>
</evidence>
<gene>
    <name evidence="2" type="ORF">GCM10025751_20300</name>
</gene>
<evidence type="ECO:0000313" key="2">
    <source>
        <dbReference type="EMBL" id="GAA5048450.1"/>
    </source>
</evidence>
<name>A0AAV3UHL2_9EURY</name>
<proteinExistence type="predicted"/>
<feature type="region of interest" description="Disordered" evidence="1">
    <location>
        <begin position="119"/>
        <end position="185"/>
    </location>
</feature>
<dbReference type="GeneID" id="68612629"/>
<comment type="caution">
    <text evidence="2">The sequence shown here is derived from an EMBL/GenBank/DDBJ whole genome shotgun (WGS) entry which is preliminary data.</text>
</comment>
<feature type="compositionally biased region" description="Basic and acidic residues" evidence="1">
    <location>
        <begin position="119"/>
        <end position="142"/>
    </location>
</feature>
<feature type="compositionally biased region" description="Acidic residues" evidence="1">
    <location>
        <begin position="152"/>
        <end position="167"/>
    </location>
</feature>
<reference evidence="2 3" key="1">
    <citation type="journal article" date="2019" name="Int. J. Syst. Evol. Microbiol.">
        <title>The Global Catalogue of Microorganisms (GCM) 10K type strain sequencing project: providing services to taxonomists for standard genome sequencing and annotation.</title>
        <authorList>
            <consortium name="The Broad Institute Genomics Platform"/>
            <consortium name="The Broad Institute Genome Sequencing Center for Infectious Disease"/>
            <person name="Wu L."/>
            <person name="Ma J."/>
        </authorList>
    </citation>
    <scope>NUCLEOTIDE SEQUENCE [LARGE SCALE GENOMIC DNA]</scope>
    <source>
        <strain evidence="2 3">JCM 17504</strain>
    </source>
</reference>
<dbReference type="RefSeq" id="WP_227776782.1">
    <property type="nucleotide sequence ID" value="NZ_BAABKX010000001.1"/>
</dbReference>
<organism evidence="2 3">
    <name type="scientific">Haladaptatus pallidirubidus</name>
    <dbReference type="NCBI Taxonomy" id="1008152"/>
    <lineage>
        <taxon>Archaea</taxon>
        <taxon>Methanobacteriati</taxon>
        <taxon>Methanobacteriota</taxon>
        <taxon>Stenosarchaea group</taxon>
        <taxon>Halobacteria</taxon>
        <taxon>Halobacteriales</taxon>
        <taxon>Haladaptataceae</taxon>
        <taxon>Haladaptatus</taxon>
    </lineage>
</organism>
<dbReference type="Proteomes" id="UP001501729">
    <property type="component" value="Unassembled WGS sequence"/>
</dbReference>
<dbReference type="EMBL" id="BAABKX010000001">
    <property type="protein sequence ID" value="GAA5048450.1"/>
    <property type="molecule type" value="Genomic_DNA"/>
</dbReference>
<evidence type="ECO:0000256" key="1">
    <source>
        <dbReference type="SAM" id="MobiDB-lite"/>
    </source>
</evidence>